<dbReference type="InterPro" id="IPR029063">
    <property type="entry name" value="SAM-dependent_MTases_sf"/>
</dbReference>
<dbReference type="Proteomes" id="UP000230869">
    <property type="component" value="Unassembled WGS sequence"/>
</dbReference>
<dbReference type="AlphaFoldDB" id="A0A2M6K8S9"/>
<gene>
    <name evidence="1" type="ORF">COV49_02560</name>
</gene>
<evidence type="ECO:0000313" key="2">
    <source>
        <dbReference type="Proteomes" id="UP000230869"/>
    </source>
</evidence>
<protein>
    <recommendedName>
        <fullName evidence="3">Methyltransferase domain-containing protein</fullName>
    </recommendedName>
</protein>
<evidence type="ECO:0008006" key="3">
    <source>
        <dbReference type="Google" id="ProtNLM"/>
    </source>
</evidence>
<dbReference type="PANTHER" id="PTHR43591">
    <property type="entry name" value="METHYLTRANSFERASE"/>
    <property type="match status" value="1"/>
</dbReference>
<name>A0A2M6K8S9_9BACT</name>
<sequence length="348" mass="40624">MILENNTKRKEMALKDIMEKTKGKNQDYVPLYLENYTMDHGQPIPLWFKFVQFWLRLLVKIFLQPRKGPVGDLNIHEVEGVYNREALTYDIKHHLTTHGMDLMWRRWAGWGIVNIGRDKKGQISVLDLCTGTGLAIKEMAILLSEWGIKCFITGLDYNVKMLNVARSRNIKHKDIDISYVRGDAMNLVQDVQPPTEIKQFTPNSFDAVTQVFGIGGIDSPSNVFKNVLQILKPGGQFFLTDMHHPITSQPGEWPFMLKWFSSPRFEALVYREITLPLVLNRLWGWRDTTLNFYLLPLITYIDEEGIKWGFKVVVFEYEAQRWWFNLPIMPIAKIVVEKVRIDDNDFKN</sequence>
<evidence type="ECO:0000313" key="1">
    <source>
        <dbReference type="EMBL" id="PIR13349.1"/>
    </source>
</evidence>
<dbReference type="Gene3D" id="3.40.50.150">
    <property type="entry name" value="Vaccinia Virus protein VP39"/>
    <property type="match status" value="1"/>
</dbReference>
<organism evidence="1 2">
    <name type="scientific">Candidatus Falkowbacteria bacterium CG11_big_fil_rev_8_21_14_0_20_39_10</name>
    <dbReference type="NCBI Taxonomy" id="1974570"/>
    <lineage>
        <taxon>Bacteria</taxon>
        <taxon>Candidatus Falkowiibacteriota</taxon>
    </lineage>
</organism>
<dbReference type="CDD" id="cd02440">
    <property type="entry name" value="AdoMet_MTases"/>
    <property type="match status" value="1"/>
</dbReference>
<proteinExistence type="predicted"/>
<dbReference type="Pfam" id="PF01209">
    <property type="entry name" value="Ubie_methyltran"/>
    <property type="match status" value="1"/>
</dbReference>
<accession>A0A2M6K8S9</accession>
<dbReference type="EMBL" id="PCWW01000042">
    <property type="protein sequence ID" value="PIR13349.1"/>
    <property type="molecule type" value="Genomic_DNA"/>
</dbReference>
<dbReference type="SUPFAM" id="SSF53335">
    <property type="entry name" value="S-adenosyl-L-methionine-dependent methyltransferases"/>
    <property type="match status" value="1"/>
</dbReference>
<reference evidence="1 2" key="1">
    <citation type="submission" date="2017-09" db="EMBL/GenBank/DDBJ databases">
        <title>Depth-based differentiation of microbial function through sediment-hosted aquifers and enrichment of novel symbionts in the deep terrestrial subsurface.</title>
        <authorList>
            <person name="Probst A.J."/>
            <person name="Ladd B."/>
            <person name="Jarett J.K."/>
            <person name="Geller-Mcgrath D.E."/>
            <person name="Sieber C.M."/>
            <person name="Emerson J.B."/>
            <person name="Anantharaman K."/>
            <person name="Thomas B.C."/>
            <person name="Malmstrom R."/>
            <person name="Stieglmeier M."/>
            <person name="Klingl A."/>
            <person name="Woyke T."/>
            <person name="Ryan C.M."/>
            <person name="Banfield J.F."/>
        </authorList>
    </citation>
    <scope>NUCLEOTIDE SEQUENCE [LARGE SCALE GENOMIC DNA]</scope>
    <source>
        <strain evidence="1">CG11_big_fil_rev_8_21_14_0_20_39_10</strain>
    </source>
</reference>
<comment type="caution">
    <text evidence="1">The sequence shown here is derived from an EMBL/GenBank/DDBJ whole genome shotgun (WGS) entry which is preliminary data.</text>
</comment>